<keyword evidence="2" id="KW-0677">Repeat</keyword>
<evidence type="ECO:0000256" key="3">
    <source>
        <dbReference type="ARBA" id="ARBA00022771"/>
    </source>
</evidence>
<evidence type="ECO:0000259" key="7">
    <source>
        <dbReference type="PROSITE" id="PS50081"/>
    </source>
</evidence>
<keyword evidence="6" id="KW-1133">Transmembrane helix</keyword>
<keyword evidence="1" id="KW-0479">Metal-binding</keyword>
<keyword evidence="4" id="KW-0862">Zinc</keyword>
<dbReference type="PANTHER" id="PTHR46288:SF27">
    <property type="entry name" value="CYSTEINE_HISTIDINE-RICH C1 DOMAIN FAMILY PROTEIN"/>
    <property type="match status" value="1"/>
</dbReference>
<proteinExistence type="predicted"/>
<dbReference type="OrthoDB" id="1650216at2759"/>
<feature type="compositionally biased region" description="Acidic residues" evidence="5">
    <location>
        <begin position="294"/>
        <end position="313"/>
    </location>
</feature>
<feature type="region of interest" description="Disordered" evidence="5">
    <location>
        <begin position="290"/>
        <end position="369"/>
    </location>
</feature>
<feature type="domain" description="Phorbol-ester/DAG-type" evidence="7">
    <location>
        <begin position="576"/>
        <end position="624"/>
    </location>
</feature>
<dbReference type="InterPro" id="IPR002219">
    <property type="entry name" value="PKC_DAG/PE"/>
</dbReference>
<dbReference type="SMART" id="SM00249">
    <property type="entry name" value="PHD"/>
    <property type="match status" value="4"/>
</dbReference>
<feature type="non-terminal residue" evidence="8">
    <location>
        <position position="763"/>
    </location>
</feature>
<keyword evidence="6" id="KW-0812">Transmembrane</keyword>
<sequence>MQKFNQQHFLGSVQTEKMGIKHWSHGHGLKLGHVSEFSELAGRKKGRTECSRCYETIHGRAYLCKKDNCGFMIDESCFGLSKNQELLHPLHPHPLLLTFKLNPPWDRSCICDGCDSLCPRFIFQCKMCDFTLDVQCALSKENKCRKLEVTGEDQQQKPTTIQHFSHPHNLRLFNSRWNSAHCRCKICKDLVKGPAYGCVECGFYLHISCAEFPLEIQHPYHPQHPLRASATTFDEQCSSWCKMCRENVGLAVYQCRPCRLALDMVCANQTLLSTNLKHECHQHNLYHIIGSGDDGGEDEEEEEETDDGEEEDDANRGSDDGEDEDEENDDGEGEDTDGTTSDDLEDQDPDQKNIPFNSGQTVSDDPGVESYPELVEFDEAKRKPKCKVQIETKDFENDHALTIGERGIPLWLDQTCYGCKRSVEGGLYYICNSCDHKFHKLCAELPLMIRHPLHSQHPLTFLPPNDSQAILCDGCGNFTFDGGYKCGGCQFMLDIKCASLNIDQFQNSQHRKITISHSFHVHKLTLTTHNVQEEYCFACQVPILCTPYYSCLPCQVFFHGRCLEIPQERQHPYHPQHPLFIKNLHGSRWHCSACKLIIKGLGYCCNECGFGLHTRCADYVTSTLKSKSHKHDLYCFAKLTPEEFPSILPRYGPAYDKRAFNCEVCAEQCLGSFSRCVKCNMNFHFDCLSIPHKVKHECHFDPLILADSMCEDDSGEYYCEICTELRNPNHGVYHCKKCMVFAHIGCVLVEVMFIALPYLTYVD</sequence>
<keyword evidence="3" id="KW-0863">Zinc-finger</keyword>
<evidence type="ECO:0000313" key="9">
    <source>
        <dbReference type="Proteomes" id="UP001141552"/>
    </source>
</evidence>
<dbReference type="PROSITE" id="PS50081">
    <property type="entry name" value="ZF_DAG_PE_2"/>
    <property type="match status" value="1"/>
</dbReference>
<evidence type="ECO:0000256" key="5">
    <source>
        <dbReference type="SAM" id="MobiDB-lite"/>
    </source>
</evidence>
<dbReference type="InterPro" id="IPR004146">
    <property type="entry name" value="DC1"/>
</dbReference>
<comment type="caution">
    <text evidence="8">The sequence shown here is derived from an EMBL/GenBank/DDBJ whole genome shotgun (WGS) entry which is preliminary data.</text>
</comment>
<dbReference type="SMART" id="SM00109">
    <property type="entry name" value="C1"/>
    <property type="match status" value="5"/>
</dbReference>
<accession>A0A9Q0FBV0</accession>
<feature type="compositionally biased region" description="Polar residues" evidence="5">
    <location>
        <begin position="354"/>
        <end position="363"/>
    </location>
</feature>
<keyword evidence="6" id="KW-0472">Membrane</keyword>
<evidence type="ECO:0000256" key="4">
    <source>
        <dbReference type="ARBA" id="ARBA00022833"/>
    </source>
</evidence>
<protein>
    <recommendedName>
        <fullName evidence="7">Phorbol-ester/DAG-type domain-containing protein</fullName>
    </recommendedName>
</protein>
<evidence type="ECO:0000313" key="8">
    <source>
        <dbReference type="EMBL" id="KAJ4828476.1"/>
    </source>
</evidence>
<dbReference type="InterPro" id="IPR001965">
    <property type="entry name" value="Znf_PHD"/>
</dbReference>
<reference evidence="8" key="1">
    <citation type="submission" date="2022-02" db="EMBL/GenBank/DDBJ databases">
        <authorList>
            <person name="Henning P.M."/>
            <person name="McCubbin A.G."/>
            <person name="Shore J.S."/>
        </authorList>
    </citation>
    <scope>NUCLEOTIDE SEQUENCE</scope>
    <source>
        <strain evidence="8">F60SS</strain>
        <tissue evidence="8">Leaves</tissue>
    </source>
</reference>
<dbReference type="Proteomes" id="UP001141552">
    <property type="component" value="Unassembled WGS sequence"/>
</dbReference>
<dbReference type="EMBL" id="JAKUCV010006161">
    <property type="protein sequence ID" value="KAJ4828476.1"/>
    <property type="molecule type" value="Genomic_DNA"/>
</dbReference>
<organism evidence="8 9">
    <name type="scientific">Turnera subulata</name>
    <dbReference type="NCBI Taxonomy" id="218843"/>
    <lineage>
        <taxon>Eukaryota</taxon>
        <taxon>Viridiplantae</taxon>
        <taxon>Streptophyta</taxon>
        <taxon>Embryophyta</taxon>
        <taxon>Tracheophyta</taxon>
        <taxon>Spermatophyta</taxon>
        <taxon>Magnoliopsida</taxon>
        <taxon>eudicotyledons</taxon>
        <taxon>Gunneridae</taxon>
        <taxon>Pentapetalae</taxon>
        <taxon>rosids</taxon>
        <taxon>fabids</taxon>
        <taxon>Malpighiales</taxon>
        <taxon>Passifloraceae</taxon>
        <taxon>Turnera</taxon>
    </lineage>
</organism>
<dbReference type="AlphaFoldDB" id="A0A9Q0FBV0"/>
<evidence type="ECO:0000256" key="1">
    <source>
        <dbReference type="ARBA" id="ARBA00022723"/>
    </source>
</evidence>
<name>A0A9Q0FBV0_9ROSI</name>
<dbReference type="SUPFAM" id="SSF57889">
    <property type="entry name" value="Cysteine-rich domain"/>
    <property type="match status" value="5"/>
</dbReference>
<keyword evidence="9" id="KW-1185">Reference proteome</keyword>
<evidence type="ECO:0000256" key="6">
    <source>
        <dbReference type="SAM" id="Phobius"/>
    </source>
</evidence>
<feature type="transmembrane region" description="Helical" evidence="6">
    <location>
        <begin position="740"/>
        <end position="761"/>
    </location>
</feature>
<gene>
    <name evidence="8" type="ORF">Tsubulata_040614</name>
</gene>
<evidence type="ECO:0000256" key="2">
    <source>
        <dbReference type="ARBA" id="ARBA00022737"/>
    </source>
</evidence>
<dbReference type="PANTHER" id="PTHR46288">
    <property type="entry name" value="PHORBOL-ESTER/DAG-TYPE DOMAIN-CONTAINING PROTEIN"/>
    <property type="match status" value="1"/>
</dbReference>
<feature type="compositionally biased region" description="Acidic residues" evidence="5">
    <location>
        <begin position="320"/>
        <end position="348"/>
    </location>
</feature>
<dbReference type="GO" id="GO:0008270">
    <property type="term" value="F:zinc ion binding"/>
    <property type="evidence" value="ECO:0007669"/>
    <property type="project" value="UniProtKB-KW"/>
</dbReference>
<dbReference type="InterPro" id="IPR046349">
    <property type="entry name" value="C1-like_sf"/>
</dbReference>
<dbReference type="Pfam" id="PF03107">
    <property type="entry name" value="C1_2"/>
    <property type="match status" value="5"/>
</dbReference>
<reference evidence="8" key="2">
    <citation type="journal article" date="2023" name="Plants (Basel)">
        <title>Annotation of the Turnera subulata (Passifloraceae) Draft Genome Reveals the S-Locus Evolved after the Divergence of Turneroideae from Passifloroideae in a Stepwise Manner.</title>
        <authorList>
            <person name="Henning P.M."/>
            <person name="Roalson E.H."/>
            <person name="Mir W."/>
            <person name="McCubbin A.G."/>
            <person name="Shore J.S."/>
        </authorList>
    </citation>
    <scope>NUCLEOTIDE SEQUENCE</scope>
    <source>
        <strain evidence="8">F60SS</strain>
    </source>
</reference>